<evidence type="ECO:0000313" key="13">
    <source>
        <dbReference type="EMBL" id="KKU93178.1"/>
    </source>
</evidence>
<comment type="caution">
    <text evidence="13">The sequence shown here is derived from an EMBL/GenBank/DDBJ whole genome shotgun (WGS) entry which is preliminary data.</text>
</comment>
<dbReference type="EMBL" id="LCPH01000003">
    <property type="protein sequence ID" value="KKU93178.1"/>
    <property type="molecule type" value="Genomic_DNA"/>
</dbReference>
<keyword evidence="7 10" id="KW-1133">Transmembrane helix</keyword>
<keyword evidence="6 10" id="KW-0812">Transmembrane</keyword>
<evidence type="ECO:0000256" key="7">
    <source>
        <dbReference type="ARBA" id="ARBA00022989"/>
    </source>
</evidence>
<dbReference type="GO" id="GO:0005886">
    <property type="term" value="C:plasma membrane"/>
    <property type="evidence" value="ECO:0007669"/>
    <property type="project" value="UniProtKB-SubCell"/>
</dbReference>
<gene>
    <name evidence="13" type="ORF">UY25_C0003G0049</name>
</gene>
<dbReference type="InterPro" id="IPR040690">
    <property type="entry name" value="FtsX_ECD"/>
</dbReference>
<dbReference type="Gene3D" id="3.30.70.3040">
    <property type="match status" value="1"/>
</dbReference>
<evidence type="ECO:0000256" key="1">
    <source>
        <dbReference type="ARBA" id="ARBA00004651"/>
    </source>
</evidence>
<evidence type="ECO:0000256" key="5">
    <source>
        <dbReference type="ARBA" id="ARBA00022618"/>
    </source>
</evidence>
<evidence type="ECO:0000256" key="2">
    <source>
        <dbReference type="ARBA" id="ARBA00007379"/>
    </source>
</evidence>
<protein>
    <recommendedName>
        <fullName evidence="3">Cell division protein FtsX</fullName>
    </recommendedName>
</protein>
<dbReference type="GO" id="GO:0051301">
    <property type="term" value="P:cell division"/>
    <property type="evidence" value="ECO:0007669"/>
    <property type="project" value="UniProtKB-KW"/>
</dbReference>
<dbReference type="Proteomes" id="UP000034462">
    <property type="component" value="Unassembled WGS sequence"/>
</dbReference>
<evidence type="ECO:0000259" key="11">
    <source>
        <dbReference type="Pfam" id="PF02687"/>
    </source>
</evidence>
<feature type="transmembrane region" description="Helical" evidence="10">
    <location>
        <begin position="245"/>
        <end position="268"/>
    </location>
</feature>
<proteinExistence type="inferred from homology"/>
<keyword evidence="8 10" id="KW-0472">Membrane</keyword>
<feature type="domain" description="ABC3 transporter permease C-terminal" evidence="11">
    <location>
        <begin position="154"/>
        <end position="273"/>
    </location>
</feature>
<dbReference type="AlphaFoldDB" id="A0A837IL46"/>
<evidence type="ECO:0000256" key="6">
    <source>
        <dbReference type="ARBA" id="ARBA00022692"/>
    </source>
</evidence>
<dbReference type="PANTHER" id="PTHR47755:SF1">
    <property type="entry name" value="CELL DIVISION PROTEIN FTSX"/>
    <property type="match status" value="1"/>
</dbReference>
<name>A0A837IL46_9BACT</name>
<evidence type="ECO:0000256" key="9">
    <source>
        <dbReference type="ARBA" id="ARBA00023306"/>
    </source>
</evidence>
<comment type="subcellular location">
    <subcellularLocation>
        <location evidence="1">Cell membrane</location>
        <topology evidence="1">Multi-pass membrane protein</topology>
    </subcellularLocation>
</comment>
<dbReference type="PANTHER" id="PTHR47755">
    <property type="entry name" value="CELL DIVISION PROTEIN FTSX"/>
    <property type="match status" value="1"/>
</dbReference>
<keyword evidence="4" id="KW-1003">Cell membrane</keyword>
<evidence type="ECO:0000256" key="3">
    <source>
        <dbReference type="ARBA" id="ARBA00021907"/>
    </source>
</evidence>
<keyword evidence="5 13" id="KW-0132">Cell division</keyword>
<sequence>MVMTVVLFVVSSLFLLQGMSTFLVERLEGGVDVSAYFKDTVSEEEIFEVRSQLLSLQEVKEAEYISREEALRRFVDAYRGQEEILAPLEAIGRNPLYAHLNVKARDPKQYDQIAEFLAGEAFASAIASIDFYDRAPLIERLSLITSGIRGGVLAVSAILSIIAVLVAFNTIRLTIYNSKEEIEIMRLVGASSWFIRGPFLVQGALVGATASFLTLLFLLAIGFFGSKPLYSFSGFDVFAFLLGHFFSLLLLCLAAGIGLGVLSAAIAIRRYLRV</sequence>
<accession>A0A837IL46</accession>
<evidence type="ECO:0000256" key="8">
    <source>
        <dbReference type="ARBA" id="ARBA00023136"/>
    </source>
</evidence>
<comment type="similarity">
    <text evidence="2">Belongs to the ABC-4 integral membrane protein family. FtsX subfamily.</text>
</comment>
<feature type="transmembrane region" description="Helical" evidence="10">
    <location>
        <begin position="150"/>
        <end position="171"/>
    </location>
</feature>
<keyword evidence="9" id="KW-0131">Cell cycle</keyword>
<reference evidence="13 14" key="1">
    <citation type="journal article" date="2015" name="Nature">
        <title>rRNA introns, odd ribosomes, and small enigmatic genomes across a large radiation of phyla.</title>
        <authorList>
            <person name="Brown C.T."/>
            <person name="Hug L.A."/>
            <person name="Thomas B.C."/>
            <person name="Sharon I."/>
            <person name="Castelle C.J."/>
            <person name="Singh A."/>
            <person name="Wilkins M.J."/>
            <person name="Williams K.H."/>
            <person name="Banfield J.F."/>
        </authorList>
    </citation>
    <scope>NUCLEOTIDE SEQUENCE [LARGE SCALE GENOMIC DNA]</scope>
</reference>
<feature type="transmembrane region" description="Helical" evidence="10">
    <location>
        <begin position="199"/>
        <end position="225"/>
    </location>
</feature>
<dbReference type="Pfam" id="PF18075">
    <property type="entry name" value="FtsX_ECD"/>
    <property type="match status" value="1"/>
</dbReference>
<feature type="domain" description="FtsX extracellular" evidence="12">
    <location>
        <begin position="31"/>
        <end position="118"/>
    </location>
</feature>
<dbReference type="InterPro" id="IPR004513">
    <property type="entry name" value="FtsX"/>
</dbReference>
<evidence type="ECO:0000313" key="14">
    <source>
        <dbReference type="Proteomes" id="UP000034462"/>
    </source>
</evidence>
<evidence type="ECO:0000256" key="4">
    <source>
        <dbReference type="ARBA" id="ARBA00022475"/>
    </source>
</evidence>
<evidence type="ECO:0000256" key="10">
    <source>
        <dbReference type="SAM" id="Phobius"/>
    </source>
</evidence>
<dbReference type="PIRSF" id="PIRSF003097">
    <property type="entry name" value="FtsX"/>
    <property type="match status" value="1"/>
</dbReference>
<organism evidence="13 14">
    <name type="scientific">Candidatus Yanofskybacteria bacterium GW2011_GWC1_48_11</name>
    <dbReference type="NCBI Taxonomy" id="1619027"/>
    <lineage>
        <taxon>Bacteria</taxon>
        <taxon>Candidatus Yanofskyibacteriota</taxon>
    </lineage>
</organism>
<dbReference type="InterPro" id="IPR003838">
    <property type="entry name" value="ABC3_permease_C"/>
</dbReference>
<evidence type="ECO:0000259" key="12">
    <source>
        <dbReference type="Pfam" id="PF18075"/>
    </source>
</evidence>
<dbReference type="Pfam" id="PF02687">
    <property type="entry name" value="FtsX"/>
    <property type="match status" value="1"/>
</dbReference>